<feature type="domain" description="Spore protein YkvP/CgeB glycosyl transferase-like" evidence="1">
    <location>
        <begin position="382"/>
        <end position="494"/>
    </location>
</feature>
<evidence type="ECO:0000259" key="1">
    <source>
        <dbReference type="Pfam" id="PF13524"/>
    </source>
</evidence>
<dbReference type="Pfam" id="PF13524">
    <property type="entry name" value="Glyco_trans_1_2"/>
    <property type="match status" value="1"/>
</dbReference>
<organism evidence="2 3">
    <name type="scientific">Rehaibacterium terrae</name>
    <dbReference type="NCBI Taxonomy" id="1341696"/>
    <lineage>
        <taxon>Bacteria</taxon>
        <taxon>Pseudomonadati</taxon>
        <taxon>Pseudomonadota</taxon>
        <taxon>Gammaproteobacteria</taxon>
        <taxon>Lysobacterales</taxon>
        <taxon>Lysobacteraceae</taxon>
        <taxon>Rehaibacterium</taxon>
    </lineage>
</organism>
<keyword evidence="2" id="KW-0808">Transferase</keyword>
<sequence>MSAGDQAGDRDGFWLRQRVLRAELSLIQALSQATSEENRENSFIGRLRKEDAGLQATVCRLREQNQALQQRLHVLEDELQRVLMSRCHALATMLSEARSLGGLLRLPIRLLRLLRKRSTVDIATATGRPEPSQALPIATGKDSAPALYFAPLPAFTPAEADPLPVEVRPLLPAEEPPETIAELRLAVILDQFSLDGVSPECRVEMLLPDRWEQQMRQFRPHVLFVESAWRGRQGEWQGMVERASEVLRSVVMSCRHAGIPTVFWNKEDPLHFEAFIETARLFDIVMTTDSASIPRYKRELGHDRVFLLPFAVQPRLHHPVRNHAPKNRFLFAGAWYGRAATRQLDFERMAHALSLVAPLDIYDRNYGTGDPALRFPARYAGMVRPAVPYQDTPALYRRYRFGINLNTIKHSPTMFARRALELAACNVSVYSNHARGLRTLLGELVIATDDPEQLLAQAYDEAASPDAPRHRLRRAMALRRVLSQHTWSRRLQYLTRQALGTAVPRSQAPVVMFGHVRCANDWLRLLASFERQREVDAGLVVFCTAPPETELPPGVRLLDPALLNQPVADVFGDAWLAPVHADDYHGPHYLCDLALAREYAAGRPIGKAAYYRLQGGALVLEQPEQEYRAVRSLAWRRALFPAADCRLTLAELIEDLDGGSLEAPVMISIDSFSYLEGGAARGLPEFEVHGFDPGIDLQQLLDYCEQLPAAASAGWDGLPGLRGDLLAHLFNCGVVPPGVSACARRHRLEICSTLPAGREDALFSMSLAREVFERNGTAVVCLDARPDNVFDFYLDALDVHGVMLARERLPPEVTVRLDPPAGTAGYRLAVRLRGSFVRQIDGLWLAGRPASPLTLPGRGRLLLVSNGYPEVDRPYQNAFVHRRVLGYLRRGLAVDVLGVRPMQQVRSYEYEGVPVIQCDPDTLRATVARSGHPVVAAHFLDEAVWAALAEVARHTRVVVWLHGAEIQPWTRRAFNYTSDEEQAEAIAQSERRMAFWRRLLSAPPDGLHLVFVSRAFAEQVWQDLGLRLPEERWSVIPNPIDTALFQYIPKPPEQRLRILSVRPHASRIYANDLVAATIHELSSHPLFLQMEFHLIGDGPLFDDNFAGLERYPNVQIERRFMRQGELARLYRDYGIFLVPTRGDTQGVSRDEAMACGMVPVTNPVGAVPEFVDGDCGMLCEPESPRALAEALLALVESPERFLSMSRAAAMQIRRSRSSDLVLARETDLLLPWLQGEPITSMDSSR</sequence>
<protein>
    <submittedName>
        <fullName evidence="2">Glycosyltransferase involved in cell wall biosynthesis</fullName>
    </submittedName>
</protein>
<dbReference type="PANTHER" id="PTHR12526">
    <property type="entry name" value="GLYCOSYLTRANSFERASE"/>
    <property type="match status" value="1"/>
</dbReference>
<dbReference type="InterPro" id="IPR055259">
    <property type="entry name" value="YkvP/CgeB_Glyco_trans-like"/>
</dbReference>
<dbReference type="Proteomes" id="UP000519004">
    <property type="component" value="Unassembled WGS sequence"/>
</dbReference>
<dbReference type="PANTHER" id="PTHR12526:SF638">
    <property type="entry name" value="SPORE COAT PROTEIN SA"/>
    <property type="match status" value="1"/>
</dbReference>
<name>A0A7W7V758_9GAMM</name>
<evidence type="ECO:0000313" key="3">
    <source>
        <dbReference type="Proteomes" id="UP000519004"/>
    </source>
</evidence>
<dbReference type="SUPFAM" id="SSF53756">
    <property type="entry name" value="UDP-Glycosyltransferase/glycogen phosphorylase"/>
    <property type="match status" value="1"/>
</dbReference>
<evidence type="ECO:0000313" key="2">
    <source>
        <dbReference type="EMBL" id="MBB5014456.1"/>
    </source>
</evidence>
<dbReference type="EMBL" id="JACHHX010000002">
    <property type="protein sequence ID" value="MBB5014456.1"/>
    <property type="molecule type" value="Genomic_DNA"/>
</dbReference>
<accession>A0A7W7V758</accession>
<dbReference type="AlphaFoldDB" id="A0A7W7V758"/>
<gene>
    <name evidence="2" type="ORF">HNQ58_000330</name>
</gene>
<dbReference type="RefSeq" id="WP_183947044.1">
    <property type="nucleotide sequence ID" value="NZ_JACHHX010000002.1"/>
</dbReference>
<keyword evidence="3" id="KW-1185">Reference proteome</keyword>
<dbReference type="Pfam" id="PF13692">
    <property type="entry name" value="Glyco_trans_1_4"/>
    <property type="match status" value="1"/>
</dbReference>
<comment type="caution">
    <text evidence="2">The sequence shown here is derived from an EMBL/GenBank/DDBJ whole genome shotgun (WGS) entry which is preliminary data.</text>
</comment>
<proteinExistence type="predicted"/>
<dbReference type="GO" id="GO:0016757">
    <property type="term" value="F:glycosyltransferase activity"/>
    <property type="evidence" value="ECO:0007669"/>
    <property type="project" value="TreeGrafter"/>
</dbReference>
<reference evidence="2 3" key="1">
    <citation type="submission" date="2020-08" db="EMBL/GenBank/DDBJ databases">
        <title>Genomic Encyclopedia of Type Strains, Phase IV (KMG-IV): sequencing the most valuable type-strain genomes for metagenomic binning, comparative biology and taxonomic classification.</title>
        <authorList>
            <person name="Goeker M."/>
        </authorList>
    </citation>
    <scope>NUCLEOTIDE SEQUENCE [LARGE SCALE GENOMIC DNA]</scope>
    <source>
        <strain evidence="2 3">DSM 25897</strain>
    </source>
</reference>
<dbReference type="Gene3D" id="3.40.50.2000">
    <property type="entry name" value="Glycogen Phosphorylase B"/>
    <property type="match status" value="2"/>
</dbReference>